<evidence type="ECO:0000313" key="2">
    <source>
        <dbReference type="Proteomes" id="UP000236316"/>
    </source>
</evidence>
<dbReference type="RefSeq" id="YP_009448935.1">
    <property type="nucleotide sequence ID" value="NC_036594.1"/>
</dbReference>
<feature type="non-terminal residue" evidence="1">
    <location>
        <position position="1"/>
    </location>
</feature>
<evidence type="ECO:0000313" key="1">
    <source>
        <dbReference type="EMBL" id="SNW62633.1"/>
    </source>
</evidence>
<accession>A0A2I2L522</accession>
<sequence length="89" mass="10338">VYEYKDIMLNDKYKIGNILNELGDEFKNITALEASEFTSASDWLLYIVNNRYLITNEYNLYVDLEVATNCIIPSRAIKSMINTLLLSYN</sequence>
<dbReference type="KEGG" id="vg:35382549"/>
<reference evidence="1" key="1">
    <citation type="submission" date="2017-08" db="EMBL/GenBank/DDBJ databases">
        <authorList>
            <consortium name="Urmite Genomes"/>
        </authorList>
    </citation>
    <scope>NUCLEOTIDE SEQUENCE [LARGE SCALE GENOMIC DNA]</scope>
    <source>
        <strain evidence="1">IHUMI-LCC2</strain>
    </source>
</reference>
<protein>
    <submittedName>
        <fullName evidence="1">Uncharacterized protein</fullName>
    </submittedName>
</protein>
<dbReference type="Proteomes" id="UP000236316">
    <property type="component" value="Segment"/>
</dbReference>
<name>A0A2I2L522_9VIRU</name>
<dbReference type="EMBL" id="LT906555">
    <property type="protein sequence ID" value="SNW62633.1"/>
    <property type="molecule type" value="Genomic_DNA"/>
</dbReference>
<gene>
    <name evidence="1" type="ORF">ORPV_729</name>
</gene>
<dbReference type="GeneID" id="35382549"/>
<keyword evidence="2" id="KW-1185">Reference proteome</keyword>
<proteinExistence type="predicted"/>
<organism evidence="1">
    <name type="scientific">Orpheovirus IHUMI-LCC2</name>
    <dbReference type="NCBI Taxonomy" id="2023057"/>
    <lineage>
        <taxon>Viruses</taxon>
        <taxon>Varidnaviria</taxon>
        <taxon>Bamfordvirae</taxon>
        <taxon>Nucleocytoviricota</taxon>
        <taxon>Megaviricetes</taxon>
        <taxon>Pimascovirales</taxon>
        <taxon>Ocovirineae</taxon>
        <taxon>Orpheoviridae</taxon>
        <taxon>Alphaorpheovirus</taxon>
        <taxon>Alphaorpheovirus massiliense</taxon>
    </lineage>
</organism>